<gene>
    <name evidence="2" type="ORF">I302_03298</name>
    <name evidence="3" type="ORF">I302_104592</name>
</gene>
<feature type="compositionally biased region" description="Basic and acidic residues" evidence="1">
    <location>
        <begin position="287"/>
        <end position="302"/>
    </location>
</feature>
<dbReference type="RefSeq" id="XP_019049509.1">
    <property type="nucleotide sequence ID" value="XM_019189947.1"/>
</dbReference>
<reference evidence="2" key="3">
    <citation type="submission" date="2014-01" db="EMBL/GenBank/DDBJ databases">
        <title>Evolution of pathogenesis and genome organization in the Tremellales.</title>
        <authorList>
            <person name="Cuomo C."/>
            <person name="Litvintseva A."/>
            <person name="Heitman J."/>
            <person name="Chen Y."/>
            <person name="Sun S."/>
            <person name="Springer D."/>
            <person name="Dromer F."/>
            <person name="Young S."/>
            <person name="Zeng Q."/>
            <person name="Chapman S."/>
            <person name="Gujja S."/>
            <person name="Saif S."/>
            <person name="Birren B."/>
        </authorList>
    </citation>
    <scope>NUCLEOTIDE SEQUENCE</scope>
    <source>
        <strain evidence="2">CBS 10118</strain>
    </source>
</reference>
<dbReference type="Proteomes" id="UP000092730">
    <property type="component" value="Chromosome 2"/>
</dbReference>
<proteinExistence type="predicted"/>
<evidence type="ECO:0000313" key="3">
    <source>
        <dbReference type="EMBL" id="WVW82581.1"/>
    </source>
</evidence>
<keyword evidence="4" id="KW-1185">Reference proteome</keyword>
<dbReference type="EMBL" id="KI894019">
    <property type="protein sequence ID" value="OCF28439.1"/>
    <property type="molecule type" value="Genomic_DNA"/>
</dbReference>
<dbReference type="GeneID" id="30207697"/>
<feature type="compositionally biased region" description="Low complexity" evidence="1">
    <location>
        <begin position="184"/>
        <end position="195"/>
    </location>
</feature>
<protein>
    <submittedName>
        <fullName evidence="2">Uncharacterized protein</fullName>
    </submittedName>
</protein>
<evidence type="ECO:0000256" key="1">
    <source>
        <dbReference type="SAM" id="MobiDB-lite"/>
    </source>
</evidence>
<evidence type="ECO:0000313" key="2">
    <source>
        <dbReference type="EMBL" id="OCF28439.1"/>
    </source>
</evidence>
<organism evidence="2">
    <name type="scientific">Kwoniella bestiolae CBS 10118</name>
    <dbReference type="NCBI Taxonomy" id="1296100"/>
    <lineage>
        <taxon>Eukaryota</taxon>
        <taxon>Fungi</taxon>
        <taxon>Dikarya</taxon>
        <taxon>Basidiomycota</taxon>
        <taxon>Agaricomycotina</taxon>
        <taxon>Tremellomycetes</taxon>
        <taxon>Tremellales</taxon>
        <taxon>Cryptococcaceae</taxon>
        <taxon>Kwoniella</taxon>
    </lineage>
</organism>
<feature type="compositionally biased region" description="Polar residues" evidence="1">
    <location>
        <begin position="212"/>
        <end position="222"/>
    </location>
</feature>
<reference evidence="3" key="2">
    <citation type="submission" date="2013-07" db="EMBL/GenBank/DDBJ databases">
        <authorList>
            <consortium name="The Broad Institute Genome Sequencing Platform"/>
            <person name="Cuomo C."/>
            <person name="Litvintseva A."/>
            <person name="Chen Y."/>
            <person name="Heitman J."/>
            <person name="Sun S."/>
            <person name="Springer D."/>
            <person name="Dromer F."/>
            <person name="Young S.K."/>
            <person name="Zeng Q."/>
            <person name="Gargeya S."/>
            <person name="Fitzgerald M."/>
            <person name="Abouelleil A."/>
            <person name="Alvarado L."/>
            <person name="Berlin A.M."/>
            <person name="Chapman S.B."/>
            <person name="Dewar J."/>
            <person name="Goldberg J."/>
            <person name="Griggs A."/>
            <person name="Gujja S."/>
            <person name="Hansen M."/>
            <person name="Howarth C."/>
            <person name="Imamovic A."/>
            <person name="Larimer J."/>
            <person name="McCowan C."/>
            <person name="Murphy C."/>
            <person name="Pearson M."/>
            <person name="Priest M."/>
            <person name="Roberts A."/>
            <person name="Saif S."/>
            <person name="Shea T."/>
            <person name="Sykes S."/>
            <person name="Wortman J."/>
            <person name="Nusbaum C."/>
            <person name="Birren B."/>
        </authorList>
    </citation>
    <scope>NUCLEOTIDE SEQUENCE</scope>
    <source>
        <strain evidence="3">CBS 10118</strain>
    </source>
</reference>
<sequence length="314" mass="34298">MRYSDPFEPEVNRCYDPSAGISDKAAIDVRVCLQTESCRNAKERWLCAPNHGTTAASGPVEAEWRKQCIDRYTEYILANSRPTLSEELHPVTLKSLVKSHVHAIFDVVRRRSESKCPSAEQFKTHDQFLQHLVEENLDLQEAWDIGWGKPHTYKIGYDSYDNEHCVSVEFEIPTRPVAESVVSGTQGFEGQTGQTPNEDARTAASQGVGAAFSNSELNTNPPGLSKELENSMESNRWLLGNSAASASTSAADASVMSKCRDDSEGSVTVGGTIGLGNGAAPSTNSKSQRELPHFVDDPDRSAIESNPDVESNSM</sequence>
<name>A0A1B9GBP7_9TREE</name>
<feature type="region of interest" description="Disordered" evidence="1">
    <location>
        <begin position="183"/>
        <end position="228"/>
    </location>
</feature>
<feature type="region of interest" description="Disordered" evidence="1">
    <location>
        <begin position="261"/>
        <end position="314"/>
    </location>
</feature>
<evidence type="ECO:0000313" key="4">
    <source>
        <dbReference type="Proteomes" id="UP000092730"/>
    </source>
</evidence>
<dbReference type="AlphaFoldDB" id="A0A1B9GBP7"/>
<reference evidence="3" key="4">
    <citation type="submission" date="2024-02" db="EMBL/GenBank/DDBJ databases">
        <title>Comparative genomics of Cryptococcus and Kwoniella reveals pathogenesis evolution and contrasting modes of karyotype evolution via chromosome fusion or intercentromeric recombination.</title>
        <authorList>
            <person name="Coelho M.A."/>
            <person name="David-Palma M."/>
            <person name="Shea T."/>
            <person name="Bowers K."/>
            <person name="McGinley-Smith S."/>
            <person name="Mohammad A.W."/>
            <person name="Gnirke A."/>
            <person name="Yurkov A.M."/>
            <person name="Nowrousian M."/>
            <person name="Sun S."/>
            <person name="Cuomo C.A."/>
            <person name="Heitman J."/>
        </authorList>
    </citation>
    <scope>NUCLEOTIDE SEQUENCE</scope>
    <source>
        <strain evidence="3">CBS 10118</strain>
    </source>
</reference>
<dbReference type="KEGG" id="kbi:30207697"/>
<accession>A0A1B9GBP7</accession>
<dbReference type="EMBL" id="CP144542">
    <property type="protein sequence ID" value="WVW82581.1"/>
    <property type="molecule type" value="Genomic_DNA"/>
</dbReference>
<dbReference type="VEuPathDB" id="FungiDB:I302_03298"/>
<reference evidence="2" key="1">
    <citation type="submission" date="2013-07" db="EMBL/GenBank/DDBJ databases">
        <title>The Genome Sequence of Cryptococcus bestiolae CBS10118.</title>
        <authorList>
            <consortium name="The Broad Institute Genome Sequencing Platform"/>
            <person name="Cuomo C."/>
            <person name="Litvintseva A."/>
            <person name="Chen Y."/>
            <person name="Heitman J."/>
            <person name="Sun S."/>
            <person name="Springer D."/>
            <person name="Dromer F."/>
            <person name="Young S.K."/>
            <person name="Zeng Q."/>
            <person name="Gargeya S."/>
            <person name="Fitzgerald M."/>
            <person name="Abouelleil A."/>
            <person name="Alvarado L."/>
            <person name="Berlin A.M."/>
            <person name="Chapman S.B."/>
            <person name="Dewar J."/>
            <person name="Goldberg J."/>
            <person name="Griggs A."/>
            <person name="Gujja S."/>
            <person name="Hansen M."/>
            <person name="Howarth C."/>
            <person name="Imamovic A."/>
            <person name="Larimer J."/>
            <person name="McCowan C."/>
            <person name="Murphy C."/>
            <person name="Pearson M."/>
            <person name="Priest M."/>
            <person name="Roberts A."/>
            <person name="Saif S."/>
            <person name="Shea T."/>
            <person name="Sykes S."/>
            <person name="Wortman J."/>
            <person name="Nusbaum C."/>
            <person name="Birren B."/>
        </authorList>
    </citation>
    <scope>NUCLEOTIDE SEQUENCE [LARGE SCALE GENOMIC DNA]</scope>
    <source>
        <strain evidence="2">CBS 10118</strain>
    </source>
</reference>